<keyword evidence="3" id="KW-1185">Reference proteome</keyword>
<dbReference type="OrthoDB" id="626167at2759"/>
<reference evidence="2" key="1">
    <citation type="submission" date="2020-02" db="EMBL/GenBank/DDBJ databases">
        <authorList>
            <person name="Palmer J.M."/>
        </authorList>
    </citation>
    <scope>NUCLEOTIDE SEQUENCE</scope>
    <source>
        <strain evidence="2">EPUS1.4</strain>
        <tissue evidence="2">Thallus</tissue>
    </source>
</reference>
<feature type="non-terminal residue" evidence="2">
    <location>
        <position position="1"/>
    </location>
</feature>
<dbReference type="InterPro" id="IPR010730">
    <property type="entry name" value="HET"/>
</dbReference>
<evidence type="ECO:0000313" key="2">
    <source>
        <dbReference type="EMBL" id="KAF7502710.1"/>
    </source>
</evidence>
<dbReference type="Proteomes" id="UP000606974">
    <property type="component" value="Unassembled WGS sequence"/>
</dbReference>
<dbReference type="EMBL" id="JAACFV010000225">
    <property type="protein sequence ID" value="KAF7502710.1"/>
    <property type="molecule type" value="Genomic_DNA"/>
</dbReference>
<dbReference type="Pfam" id="PF06985">
    <property type="entry name" value="HET"/>
    <property type="match status" value="1"/>
</dbReference>
<accession>A0A8H7A4W7</accession>
<dbReference type="AlphaFoldDB" id="A0A8H7A4W7"/>
<feature type="domain" description="Heterokaryon incompatibility" evidence="1">
    <location>
        <begin position="36"/>
        <end position="107"/>
    </location>
</feature>
<evidence type="ECO:0000259" key="1">
    <source>
        <dbReference type="Pfam" id="PF06985"/>
    </source>
</evidence>
<comment type="caution">
    <text evidence="2">The sequence shown here is derived from an EMBL/GenBank/DDBJ whole genome shotgun (WGS) entry which is preliminary data.</text>
</comment>
<dbReference type="PANTHER" id="PTHR10622">
    <property type="entry name" value="HET DOMAIN-CONTAINING PROTEIN"/>
    <property type="match status" value="1"/>
</dbReference>
<protein>
    <recommendedName>
        <fullName evidence="1">Heterokaryon incompatibility domain-containing protein</fullName>
    </recommendedName>
</protein>
<dbReference type="InterPro" id="IPR027417">
    <property type="entry name" value="P-loop_NTPase"/>
</dbReference>
<organism evidence="2 3">
    <name type="scientific">Endocarpon pusillum</name>
    <dbReference type="NCBI Taxonomy" id="364733"/>
    <lineage>
        <taxon>Eukaryota</taxon>
        <taxon>Fungi</taxon>
        <taxon>Dikarya</taxon>
        <taxon>Ascomycota</taxon>
        <taxon>Pezizomycotina</taxon>
        <taxon>Eurotiomycetes</taxon>
        <taxon>Chaetothyriomycetidae</taxon>
        <taxon>Verrucariales</taxon>
        <taxon>Verrucariaceae</taxon>
        <taxon>Endocarpon</taxon>
    </lineage>
</organism>
<dbReference type="SUPFAM" id="SSF52540">
    <property type="entry name" value="P-loop containing nucleoside triphosphate hydrolases"/>
    <property type="match status" value="1"/>
</dbReference>
<name>A0A8H7A4W7_9EURO</name>
<sequence>RTFPTLSQCLTMRLLERKPDGELVLTEYIGKVPLAYAILSHTWLSNHQEVTLQDVEAGTGRSKAGWKKITFCADKAAADGLRYFWIDTCCIDKKNAVELAIAINSMFRQHEQVNPIWGPAFRKSRWFTRGWTLQELIASTLVDFYSLEGERLGSKLSLEIVVHEITGIARGALRGVALSNFNIEERKSWLNANDEDSLELSFRDIAQQVLKHCSSTNVLASMDLDGDLDQIPDNPDGLAVDLRQFLSRSDHGSVIIITRSSQVSLNQYIYIQKLLDIQEGIKILSNTSGRENIENDPDAIELIKELDGLPLALSTASAYLKPVTTSFSKYLRLHKESWLKLQTTSPRLISYKDRSLYTTWQITFDRIQQRNAASAKLLKLWAYFDRQDIWFELL</sequence>
<gene>
    <name evidence="2" type="ORF">GJ744_005218</name>
</gene>
<dbReference type="PANTHER" id="PTHR10622:SF13">
    <property type="entry name" value="NACHT DOMAIN-CONTAINING PROTEIN"/>
    <property type="match status" value="1"/>
</dbReference>
<proteinExistence type="predicted"/>
<evidence type="ECO:0000313" key="3">
    <source>
        <dbReference type="Proteomes" id="UP000606974"/>
    </source>
</evidence>